<keyword evidence="6 12" id="KW-0862">Zinc</keyword>
<evidence type="ECO:0000256" key="11">
    <source>
        <dbReference type="ARBA" id="ARBA00067609"/>
    </source>
</evidence>
<evidence type="ECO:0000256" key="3">
    <source>
        <dbReference type="ARBA" id="ARBA00022723"/>
    </source>
</evidence>
<protein>
    <recommendedName>
        <fullName evidence="11 12">Chaperone protein DnaJ</fullName>
    </recommendedName>
</protein>
<dbReference type="CDD" id="cd10719">
    <property type="entry name" value="DnaJ_zf"/>
    <property type="match status" value="1"/>
</dbReference>
<dbReference type="Gene3D" id="2.10.230.10">
    <property type="entry name" value="Heat shock protein DnaJ, cysteine-rich domain"/>
    <property type="match status" value="1"/>
</dbReference>
<dbReference type="NCBIfam" id="TIGR02349">
    <property type="entry name" value="DnaJ_bact"/>
    <property type="match status" value="1"/>
</dbReference>
<dbReference type="InterPro" id="IPR008971">
    <property type="entry name" value="HSP40/DnaJ_pept-bd"/>
</dbReference>
<dbReference type="STRING" id="477680.SAMN05421788_10145"/>
<feature type="repeat" description="CXXCXGXG motif" evidence="12">
    <location>
        <begin position="159"/>
        <end position="166"/>
    </location>
</feature>
<feature type="binding site" evidence="12">
    <location>
        <position position="219"/>
    </location>
    <ligand>
        <name>Zn(2+)</name>
        <dbReference type="ChEBI" id="CHEBI:29105"/>
        <label>1</label>
    </ligand>
</feature>
<feature type="binding site" evidence="12">
    <location>
        <position position="205"/>
    </location>
    <ligand>
        <name>Zn(2+)</name>
        <dbReference type="ChEBI" id="CHEBI:29105"/>
        <label>2</label>
    </ligand>
</feature>
<dbReference type="Pfam" id="PF01556">
    <property type="entry name" value="DnaJ_C"/>
    <property type="match status" value="1"/>
</dbReference>
<keyword evidence="7 12" id="KW-0346">Stress response</keyword>
<feature type="domain" description="J" evidence="15">
    <location>
        <begin position="4"/>
        <end position="69"/>
    </location>
</feature>
<feature type="region of interest" description="Disordered" evidence="14">
    <location>
        <begin position="364"/>
        <end position="389"/>
    </location>
</feature>
<feature type="repeat" description="CXXCXGXG motif" evidence="12">
    <location>
        <begin position="202"/>
        <end position="209"/>
    </location>
</feature>
<dbReference type="FunFam" id="2.10.230.10:FF:000002">
    <property type="entry name" value="Molecular chaperone DnaJ"/>
    <property type="match status" value="1"/>
</dbReference>
<evidence type="ECO:0000256" key="2">
    <source>
        <dbReference type="ARBA" id="ARBA00022705"/>
    </source>
</evidence>
<dbReference type="Gene3D" id="2.60.260.20">
    <property type="entry name" value="Urease metallochaperone UreE, N-terminal domain"/>
    <property type="match status" value="2"/>
</dbReference>
<keyword evidence="4 12" id="KW-0677">Repeat</keyword>
<dbReference type="GO" id="GO:0051082">
    <property type="term" value="F:unfolded protein binding"/>
    <property type="evidence" value="ECO:0007669"/>
    <property type="project" value="UniProtKB-UniRule"/>
</dbReference>
<feature type="repeat" description="CXXCXGXG motif" evidence="12">
    <location>
        <begin position="216"/>
        <end position="223"/>
    </location>
</feature>
<dbReference type="Pfam" id="PF00684">
    <property type="entry name" value="DnaJ_CXXCXGXG"/>
    <property type="match status" value="1"/>
</dbReference>
<feature type="binding site" evidence="12">
    <location>
        <position position="216"/>
    </location>
    <ligand>
        <name>Zn(2+)</name>
        <dbReference type="ChEBI" id="CHEBI:29105"/>
        <label>1</label>
    </ligand>
</feature>
<dbReference type="PANTHER" id="PTHR43096">
    <property type="entry name" value="DNAJ HOMOLOG 1, MITOCHONDRIAL-RELATED"/>
    <property type="match status" value="1"/>
</dbReference>
<dbReference type="PROSITE" id="PS50076">
    <property type="entry name" value="DNAJ_2"/>
    <property type="match status" value="1"/>
</dbReference>
<comment type="subunit">
    <text evidence="12">Homodimer.</text>
</comment>
<evidence type="ECO:0000256" key="10">
    <source>
        <dbReference type="ARBA" id="ARBA00061004"/>
    </source>
</evidence>
<dbReference type="PROSITE" id="PS00636">
    <property type="entry name" value="DNAJ_1"/>
    <property type="match status" value="1"/>
</dbReference>
<feature type="binding site" evidence="12">
    <location>
        <position position="159"/>
    </location>
    <ligand>
        <name>Zn(2+)</name>
        <dbReference type="ChEBI" id="CHEBI:29105"/>
        <label>1</label>
    </ligand>
</feature>
<evidence type="ECO:0000259" key="16">
    <source>
        <dbReference type="PROSITE" id="PS51188"/>
    </source>
</evidence>
<dbReference type="PROSITE" id="PS51188">
    <property type="entry name" value="ZF_CR"/>
    <property type="match status" value="1"/>
</dbReference>
<evidence type="ECO:0000313" key="18">
    <source>
        <dbReference type="Proteomes" id="UP000186917"/>
    </source>
</evidence>
<keyword evidence="2 12" id="KW-0235">DNA replication</keyword>
<evidence type="ECO:0000256" key="8">
    <source>
        <dbReference type="ARBA" id="ARBA00023186"/>
    </source>
</evidence>
<dbReference type="Proteomes" id="UP000186917">
    <property type="component" value="Unassembled WGS sequence"/>
</dbReference>
<dbReference type="GO" id="GO:0031072">
    <property type="term" value="F:heat shock protein binding"/>
    <property type="evidence" value="ECO:0007669"/>
    <property type="project" value="InterPro"/>
</dbReference>
<evidence type="ECO:0000256" key="12">
    <source>
        <dbReference type="HAMAP-Rule" id="MF_01152"/>
    </source>
</evidence>
<organism evidence="17 18">
    <name type="scientific">Filimonas lacunae</name>
    <dbReference type="NCBI Taxonomy" id="477680"/>
    <lineage>
        <taxon>Bacteria</taxon>
        <taxon>Pseudomonadati</taxon>
        <taxon>Bacteroidota</taxon>
        <taxon>Chitinophagia</taxon>
        <taxon>Chitinophagales</taxon>
        <taxon>Chitinophagaceae</taxon>
        <taxon>Filimonas</taxon>
    </lineage>
</organism>
<dbReference type="Gene3D" id="1.10.287.110">
    <property type="entry name" value="DnaJ domain"/>
    <property type="match status" value="1"/>
</dbReference>
<dbReference type="InterPro" id="IPR012724">
    <property type="entry name" value="DnaJ"/>
</dbReference>
<feature type="binding site" evidence="12">
    <location>
        <position position="176"/>
    </location>
    <ligand>
        <name>Zn(2+)</name>
        <dbReference type="ChEBI" id="CHEBI:29105"/>
        <label>2</label>
    </ligand>
</feature>
<dbReference type="PANTHER" id="PTHR43096:SF48">
    <property type="entry name" value="CHAPERONE PROTEIN DNAJ"/>
    <property type="match status" value="1"/>
</dbReference>
<feature type="binding site" evidence="12">
    <location>
        <position position="179"/>
    </location>
    <ligand>
        <name>Zn(2+)</name>
        <dbReference type="ChEBI" id="CHEBI:29105"/>
        <label>2</label>
    </ligand>
</feature>
<comment type="subcellular location">
    <subcellularLocation>
        <location evidence="12">Cytoplasm</location>
    </subcellularLocation>
</comment>
<feature type="zinc finger region" description="CR-type" evidence="13">
    <location>
        <begin position="146"/>
        <end position="228"/>
    </location>
</feature>
<dbReference type="CDD" id="cd10747">
    <property type="entry name" value="DnaJ_C"/>
    <property type="match status" value="1"/>
</dbReference>
<evidence type="ECO:0000256" key="7">
    <source>
        <dbReference type="ARBA" id="ARBA00023016"/>
    </source>
</evidence>
<evidence type="ECO:0000256" key="4">
    <source>
        <dbReference type="ARBA" id="ARBA00022737"/>
    </source>
</evidence>
<dbReference type="OrthoDB" id="9779889at2"/>
<dbReference type="SMART" id="SM00271">
    <property type="entry name" value="DnaJ"/>
    <property type="match status" value="1"/>
</dbReference>
<dbReference type="InterPro" id="IPR036410">
    <property type="entry name" value="HSP_DnaJ_Cys-rich_dom_sf"/>
</dbReference>
<dbReference type="RefSeq" id="WP_076374516.1">
    <property type="nucleotide sequence ID" value="NZ_AP017422.1"/>
</dbReference>
<feature type="domain" description="CR-type" evidence="16">
    <location>
        <begin position="146"/>
        <end position="228"/>
    </location>
</feature>
<keyword evidence="5 12" id="KW-0863">Zinc-finger</keyword>
<reference evidence="18" key="1">
    <citation type="submission" date="2017-01" db="EMBL/GenBank/DDBJ databases">
        <authorList>
            <person name="Varghese N."/>
            <person name="Submissions S."/>
        </authorList>
    </citation>
    <scope>NUCLEOTIDE SEQUENCE [LARGE SCALE GENOMIC DNA]</scope>
    <source>
        <strain evidence="18">DSM 21054</strain>
    </source>
</reference>
<dbReference type="GO" id="GO:0042026">
    <property type="term" value="P:protein refolding"/>
    <property type="evidence" value="ECO:0007669"/>
    <property type="project" value="TreeGrafter"/>
</dbReference>
<evidence type="ECO:0000256" key="14">
    <source>
        <dbReference type="SAM" id="MobiDB-lite"/>
    </source>
</evidence>
<comment type="domain">
    <text evidence="12">The J domain is necessary and sufficient to stimulate DnaK ATPase activity. Zinc center 1 plays an important role in the autonomous, DnaK-independent chaperone activity of DnaJ. Zinc center 2 is essential for interaction with DnaK and for DnaJ activity.</text>
</comment>
<dbReference type="GO" id="GO:0009408">
    <property type="term" value="P:response to heat"/>
    <property type="evidence" value="ECO:0007669"/>
    <property type="project" value="InterPro"/>
</dbReference>
<dbReference type="GO" id="GO:0006260">
    <property type="term" value="P:DNA replication"/>
    <property type="evidence" value="ECO:0007669"/>
    <property type="project" value="UniProtKB-KW"/>
</dbReference>
<accession>A0A173MLR2</accession>
<gene>
    <name evidence="12" type="primary">dnaJ</name>
    <name evidence="17" type="ORF">SAMN05421788_10145</name>
</gene>
<keyword evidence="3 12" id="KW-0479">Metal-binding</keyword>
<dbReference type="FunFam" id="1.10.287.110:FF:000034">
    <property type="entry name" value="Chaperone protein DnaJ"/>
    <property type="match status" value="1"/>
</dbReference>
<sequence length="389" mass="41899">MKRDFYEILGVSKTATADEIKKAYRKVAMQFHPDRNPNDKAAEEKFKEAAEAYEILSDADKRAKYDRYGHQAFGPGANAGFGGAGMNMNDIFSQFGDIFGDDMFGSFFGGGGGGRGRGNGGGRPRGVRGSNLRVKIKLTYEEMANGVTKNIKVKKYVPCATCSGSGAKDKNSVQTCTGCNGSGQVKRVTNTFLGQMQTVTTCPTCNGEGVTITAKCGTCKGEGRAYGEETVSIDIPAGVQEGIQLSMSGKGNAGERGGAPGDLIILVEEEAHKELQRDGLNVAFELYLSFTDAVFGTQVEVPTIDGRAKIKIPAGTQSGKIFRLKGKGFPEIQGYQRGDQLIHVNVWTPQQVSAEEKEMLEKLGKSPNFQPQPGKNEKSFFDKIKEAFS</sequence>
<dbReference type="SUPFAM" id="SSF46565">
    <property type="entry name" value="Chaperone J-domain"/>
    <property type="match status" value="1"/>
</dbReference>
<evidence type="ECO:0000256" key="1">
    <source>
        <dbReference type="ARBA" id="ARBA00022490"/>
    </source>
</evidence>
<dbReference type="FunFam" id="2.60.260.20:FF:000005">
    <property type="entry name" value="Chaperone protein dnaJ 1, mitochondrial"/>
    <property type="match status" value="1"/>
</dbReference>
<dbReference type="KEGG" id="fln:FLA_4629"/>
<comment type="similarity">
    <text evidence="10 12">Belongs to the DnaJ family.</text>
</comment>
<evidence type="ECO:0000256" key="6">
    <source>
        <dbReference type="ARBA" id="ARBA00022833"/>
    </source>
</evidence>
<dbReference type="AlphaFoldDB" id="A0A173MLR2"/>
<dbReference type="InterPro" id="IPR001305">
    <property type="entry name" value="HSP_DnaJ_Cys-rich_dom"/>
</dbReference>
<dbReference type="InterPro" id="IPR036869">
    <property type="entry name" value="J_dom_sf"/>
</dbReference>
<dbReference type="NCBIfam" id="NF008035">
    <property type="entry name" value="PRK10767.1"/>
    <property type="match status" value="1"/>
</dbReference>
<feature type="compositionally biased region" description="Basic and acidic residues" evidence="14">
    <location>
        <begin position="375"/>
        <end position="389"/>
    </location>
</feature>
<name>A0A173MLR2_9BACT</name>
<dbReference type="GO" id="GO:0005524">
    <property type="term" value="F:ATP binding"/>
    <property type="evidence" value="ECO:0007669"/>
    <property type="project" value="InterPro"/>
</dbReference>
<feature type="repeat" description="CXXCXGXG motif" evidence="12">
    <location>
        <begin position="176"/>
        <end position="183"/>
    </location>
</feature>
<keyword evidence="18" id="KW-1185">Reference proteome</keyword>
<dbReference type="Pfam" id="PF00226">
    <property type="entry name" value="DnaJ"/>
    <property type="match status" value="1"/>
</dbReference>
<dbReference type="SUPFAM" id="SSF57938">
    <property type="entry name" value="DnaJ/Hsp40 cysteine-rich domain"/>
    <property type="match status" value="1"/>
</dbReference>
<keyword evidence="8 12" id="KW-0143">Chaperone</keyword>
<keyword evidence="1 12" id="KW-0963">Cytoplasm</keyword>
<dbReference type="HAMAP" id="MF_01152">
    <property type="entry name" value="DnaJ"/>
    <property type="match status" value="1"/>
</dbReference>
<dbReference type="GO" id="GO:0005737">
    <property type="term" value="C:cytoplasm"/>
    <property type="evidence" value="ECO:0007669"/>
    <property type="project" value="UniProtKB-SubCell"/>
</dbReference>
<comment type="function">
    <text evidence="9 12">Participates actively in the response to hyperosmotic and heat shock by preventing the aggregation of stress-denatured proteins and by disaggregating proteins, also in an autonomous, DnaK-independent fashion. Unfolded proteins bind initially to DnaJ; upon interaction with the DnaJ-bound protein, DnaK hydrolyzes its bound ATP, resulting in the formation of a stable complex. GrpE releases ADP from DnaK; ATP binding to DnaK triggers the release of the substrate protein, thus completing the reaction cycle. Several rounds of ATP-dependent interactions between DnaJ, DnaK and GrpE are required for fully efficient folding. Also involved, together with DnaK and GrpE, in the DNA replication of plasmids through activation of initiation proteins.</text>
</comment>
<dbReference type="InterPro" id="IPR002939">
    <property type="entry name" value="DnaJ_C"/>
</dbReference>
<comment type="cofactor">
    <cofactor evidence="12">
        <name>Zn(2+)</name>
        <dbReference type="ChEBI" id="CHEBI:29105"/>
    </cofactor>
    <text evidence="12">Binds 2 Zn(2+) ions per monomer.</text>
</comment>
<proteinExistence type="inferred from homology"/>
<dbReference type="CDD" id="cd06257">
    <property type="entry name" value="DnaJ"/>
    <property type="match status" value="1"/>
</dbReference>
<evidence type="ECO:0000256" key="13">
    <source>
        <dbReference type="PROSITE-ProRule" id="PRU00546"/>
    </source>
</evidence>
<dbReference type="EMBL" id="FTOR01000001">
    <property type="protein sequence ID" value="SIS57711.1"/>
    <property type="molecule type" value="Genomic_DNA"/>
</dbReference>
<dbReference type="SUPFAM" id="SSF49493">
    <property type="entry name" value="HSP40/DnaJ peptide-binding domain"/>
    <property type="match status" value="2"/>
</dbReference>
<dbReference type="InterPro" id="IPR018253">
    <property type="entry name" value="DnaJ_domain_CS"/>
</dbReference>
<evidence type="ECO:0000256" key="5">
    <source>
        <dbReference type="ARBA" id="ARBA00022771"/>
    </source>
</evidence>
<evidence type="ECO:0000259" key="15">
    <source>
        <dbReference type="PROSITE" id="PS50076"/>
    </source>
</evidence>
<dbReference type="InterPro" id="IPR001623">
    <property type="entry name" value="DnaJ_domain"/>
</dbReference>
<evidence type="ECO:0000313" key="17">
    <source>
        <dbReference type="EMBL" id="SIS57711.1"/>
    </source>
</evidence>
<feature type="binding site" evidence="12">
    <location>
        <position position="202"/>
    </location>
    <ligand>
        <name>Zn(2+)</name>
        <dbReference type="ChEBI" id="CHEBI:29105"/>
        <label>2</label>
    </ligand>
</feature>
<dbReference type="PRINTS" id="PR00625">
    <property type="entry name" value="JDOMAIN"/>
</dbReference>
<feature type="binding site" evidence="12">
    <location>
        <position position="162"/>
    </location>
    <ligand>
        <name>Zn(2+)</name>
        <dbReference type="ChEBI" id="CHEBI:29105"/>
        <label>1</label>
    </ligand>
</feature>
<evidence type="ECO:0000256" key="9">
    <source>
        <dbReference type="ARBA" id="ARBA00053423"/>
    </source>
</evidence>
<dbReference type="GO" id="GO:0008270">
    <property type="term" value="F:zinc ion binding"/>
    <property type="evidence" value="ECO:0007669"/>
    <property type="project" value="UniProtKB-UniRule"/>
</dbReference>